<keyword evidence="2" id="KW-0808">Transferase</keyword>
<dbReference type="PANTHER" id="PTHR43320:SF2">
    <property type="entry name" value="2-DEHYDRO-3-DEOXYGLUCONOKINASE_2-DEHYDRO-3-DEOXYGALACTONOKINASE"/>
    <property type="match status" value="1"/>
</dbReference>
<evidence type="ECO:0000256" key="2">
    <source>
        <dbReference type="ARBA" id="ARBA00022679"/>
    </source>
</evidence>
<comment type="similarity">
    <text evidence="1">Belongs to the carbohydrate kinase PfkB family.</text>
</comment>
<organism evidence="4 5">
    <name type="scientific">Quadrisphaera setariae</name>
    <dbReference type="NCBI Taxonomy" id="2593304"/>
    <lineage>
        <taxon>Bacteria</taxon>
        <taxon>Bacillati</taxon>
        <taxon>Actinomycetota</taxon>
        <taxon>Actinomycetes</taxon>
        <taxon>Kineosporiales</taxon>
        <taxon>Kineosporiaceae</taxon>
        <taxon>Quadrisphaera</taxon>
    </lineage>
</organism>
<keyword evidence="5" id="KW-1185">Reference proteome</keyword>
<dbReference type="InterPro" id="IPR052700">
    <property type="entry name" value="Carb_kinase_PfkB-like"/>
</dbReference>
<dbReference type="RefSeq" id="WP_147927726.1">
    <property type="nucleotide sequence ID" value="NZ_VKAC01000011.1"/>
</dbReference>
<dbReference type="EMBL" id="VKAC01000011">
    <property type="protein sequence ID" value="TXR52959.1"/>
    <property type="molecule type" value="Genomic_DNA"/>
</dbReference>
<evidence type="ECO:0000256" key="1">
    <source>
        <dbReference type="ARBA" id="ARBA00010688"/>
    </source>
</evidence>
<proteinExistence type="inferred from homology"/>
<dbReference type="PANTHER" id="PTHR43320">
    <property type="entry name" value="SUGAR KINASE"/>
    <property type="match status" value="1"/>
</dbReference>
<evidence type="ECO:0000256" key="3">
    <source>
        <dbReference type="ARBA" id="ARBA00022777"/>
    </source>
</evidence>
<keyword evidence="3 4" id="KW-0418">Kinase</keyword>
<dbReference type="InterPro" id="IPR029056">
    <property type="entry name" value="Ribokinase-like"/>
</dbReference>
<dbReference type="Gene3D" id="3.40.1190.20">
    <property type="match status" value="1"/>
</dbReference>
<accession>A0A5C8Z6M2</accession>
<dbReference type="Proteomes" id="UP000321234">
    <property type="component" value="Unassembled WGS sequence"/>
</dbReference>
<evidence type="ECO:0000313" key="4">
    <source>
        <dbReference type="EMBL" id="TXR52959.1"/>
    </source>
</evidence>
<sequence>MAAPAPAQVLALGEVMLRLDPGEGRIATARSFTVWEGGGEYNAVRALRTTFGRRAGVVTAFPDDPVGLLAAGLVRAGGVDVSRVVWVDAAAGARTGLNFVERGFGVRGALGVSDRAGSAASRLAPGDLDWDAVLDGVAHLHTGGVFAGLSATTTQLAEEGLRAARRLGVGTSYDVNHRPSLWRHRGGAAAARTVDLRLAGLADVVLGALQLVPADQAQVELGTPEAVGEVLAELGRNWAALTGVDQHDDDGAGPLLVSSWRRVVSAGVNDWGAAAWSAATGVVVGPRLDGVGVLDRIGSGDALTAGVLDGVLSARSAGEPLTAAALERALALGVAAGAITMTTPGDTCAATLAEVRALAAGGTAHVQR</sequence>
<dbReference type="GO" id="GO:0016301">
    <property type="term" value="F:kinase activity"/>
    <property type="evidence" value="ECO:0007669"/>
    <property type="project" value="UniProtKB-KW"/>
</dbReference>
<dbReference type="SUPFAM" id="SSF53613">
    <property type="entry name" value="Ribokinase-like"/>
    <property type="match status" value="1"/>
</dbReference>
<name>A0A5C8Z6M2_9ACTN</name>
<protein>
    <submittedName>
        <fullName evidence="4">Sugar kinase</fullName>
    </submittedName>
</protein>
<reference evidence="4 5" key="1">
    <citation type="submission" date="2019-07" db="EMBL/GenBank/DDBJ databases">
        <title>Quadrisphaera sp. strain DD2A genome sequencing and assembly.</title>
        <authorList>
            <person name="Kim I."/>
        </authorList>
    </citation>
    <scope>NUCLEOTIDE SEQUENCE [LARGE SCALE GENOMIC DNA]</scope>
    <source>
        <strain evidence="4 5">DD2A</strain>
    </source>
</reference>
<dbReference type="AlphaFoldDB" id="A0A5C8Z6M2"/>
<dbReference type="OrthoDB" id="9808601at2"/>
<evidence type="ECO:0000313" key="5">
    <source>
        <dbReference type="Proteomes" id="UP000321234"/>
    </source>
</evidence>
<comment type="caution">
    <text evidence="4">The sequence shown here is derived from an EMBL/GenBank/DDBJ whole genome shotgun (WGS) entry which is preliminary data.</text>
</comment>
<gene>
    <name evidence="4" type="ORF">FMM08_17930</name>
</gene>